<dbReference type="EMBL" id="JAAKFY010000018">
    <property type="protein sequence ID" value="KAF3843854.1"/>
    <property type="molecule type" value="Genomic_DNA"/>
</dbReference>
<dbReference type="GO" id="GO:0031430">
    <property type="term" value="C:M band"/>
    <property type="evidence" value="ECO:0007669"/>
    <property type="project" value="TreeGrafter"/>
</dbReference>
<dbReference type="SUPFAM" id="SSF48726">
    <property type="entry name" value="Immunoglobulin"/>
    <property type="match status" value="1"/>
</dbReference>
<name>A0A7J5Y329_DISMA</name>
<feature type="domain" description="Fibronectin type-III" evidence="3">
    <location>
        <begin position="362"/>
        <end position="456"/>
    </location>
</feature>
<dbReference type="PANTHER" id="PTHR14340:SF13">
    <property type="entry name" value="TITIN"/>
    <property type="match status" value="1"/>
</dbReference>
<feature type="domain" description="Fibronectin type-III" evidence="3">
    <location>
        <begin position="1"/>
        <end position="52"/>
    </location>
</feature>
<dbReference type="GO" id="GO:0045214">
    <property type="term" value="P:sarcomere organization"/>
    <property type="evidence" value="ECO:0007669"/>
    <property type="project" value="TreeGrafter"/>
</dbReference>
<comment type="caution">
    <text evidence="4">The sequence shown here is derived from an EMBL/GenBank/DDBJ whole genome shotgun (WGS) entry which is preliminary data.</text>
</comment>
<feature type="compositionally biased region" description="Low complexity" evidence="2">
    <location>
        <begin position="488"/>
        <end position="498"/>
    </location>
</feature>
<dbReference type="GO" id="GO:0008307">
    <property type="term" value="F:structural constituent of muscle"/>
    <property type="evidence" value="ECO:0007669"/>
    <property type="project" value="TreeGrafter"/>
</dbReference>
<evidence type="ECO:0000256" key="2">
    <source>
        <dbReference type="SAM" id="MobiDB-lite"/>
    </source>
</evidence>
<feature type="domain" description="Fibronectin type-III" evidence="3">
    <location>
        <begin position="262"/>
        <end position="359"/>
    </location>
</feature>
<dbReference type="Proteomes" id="UP000518266">
    <property type="component" value="Unassembled WGS sequence"/>
</dbReference>
<dbReference type="InterPro" id="IPR036116">
    <property type="entry name" value="FN3_sf"/>
</dbReference>
<feature type="domain" description="Fibronectin type-III" evidence="3">
    <location>
        <begin position="133"/>
        <end position="226"/>
    </location>
</feature>
<dbReference type="Pfam" id="PF00041">
    <property type="entry name" value="fn3"/>
    <property type="match status" value="3"/>
</dbReference>
<dbReference type="AlphaFoldDB" id="A0A7J5Y329"/>
<dbReference type="PANTHER" id="PTHR14340">
    <property type="entry name" value="MICROFIBRIL-ASSOCIATED GLYCOPROTEIN 3"/>
    <property type="match status" value="1"/>
</dbReference>
<dbReference type="CDD" id="cd00063">
    <property type="entry name" value="FN3"/>
    <property type="match status" value="5"/>
</dbReference>
<evidence type="ECO:0000259" key="3">
    <source>
        <dbReference type="PROSITE" id="PS50853"/>
    </source>
</evidence>
<evidence type="ECO:0000313" key="4">
    <source>
        <dbReference type="EMBL" id="KAF3843854.1"/>
    </source>
</evidence>
<gene>
    <name evidence="4" type="ORF">F7725_002703</name>
</gene>
<dbReference type="PRINTS" id="PR00014">
    <property type="entry name" value="FNTYPEIII"/>
</dbReference>
<dbReference type="OrthoDB" id="504170at2759"/>
<dbReference type="InterPro" id="IPR036179">
    <property type="entry name" value="Ig-like_dom_sf"/>
</dbReference>
<dbReference type="InterPro" id="IPR013783">
    <property type="entry name" value="Ig-like_fold"/>
</dbReference>
<dbReference type="PROSITE" id="PS50853">
    <property type="entry name" value="FN3"/>
    <property type="match status" value="4"/>
</dbReference>
<protein>
    <recommendedName>
        <fullName evidence="3">Fibronectin type-III domain-containing protein</fullName>
    </recommendedName>
</protein>
<feature type="region of interest" description="Disordered" evidence="2">
    <location>
        <begin position="473"/>
        <end position="498"/>
    </location>
</feature>
<keyword evidence="5" id="KW-1185">Reference proteome</keyword>
<dbReference type="SMART" id="SM00060">
    <property type="entry name" value="FN3"/>
    <property type="match status" value="3"/>
</dbReference>
<proteinExistence type="predicted"/>
<sequence>MQAECKETTCDITRLFKNTEYLFRVRGVNKYGTGVPLQSEAMVARNTFTVPSLPGTPEILVSAEDFATIEWLKPESDGGSPLLHYLVERRERKSARWVKVNRDGAHLDSTLKVCGLTEGNVYQFRAPLLNLYPPYHRHPRRQHQSGLVSPVDDGGADVMGYILEMQEAGAEEWKKAHEKTLRSAELTVTGLSAGKKYCFRVAGINVNGTGDFSEPYFELHDDLKKTICLRAGGSLRLFVSVTGRPVPTITWSKPGVDLHNRGFIDIGSTSTTLIIDRSATISWEAPAVDGGAPVNNFIIERREASMRAYKTVTSKCSKTSYKIDGLMEGMLYYFRVLPENIYGIGEPCETPDIVLVCEVPLPPQKLEMIDVTKSTVTLGWEKPEHDGGSRLTGYVIEACKFGTDKWMKVATLKTTDFEHTIEKLNEKEQYLFRIKAINSRGASEAKEMLTAITLGNNVTLCFLPSAAGGGLLQYSSEGGERPGRKDPGAGPASGGPASSRLLLVLQR</sequence>
<keyword evidence="1" id="KW-0393">Immunoglobulin domain</keyword>
<reference evidence="4 5" key="1">
    <citation type="submission" date="2020-03" db="EMBL/GenBank/DDBJ databases">
        <title>Dissostichus mawsoni Genome sequencing and assembly.</title>
        <authorList>
            <person name="Park H."/>
        </authorList>
    </citation>
    <scope>NUCLEOTIDE SEQUENCE [LARGE SCALE GENOMIC DNA]</scope>
    <source>
        <strain evidence="4">DM0001</strain>
        <tissue evidence="4">Muscle</tissue>
    </source>
</reference>
<evidence type="ECO:0000313" key="5">
    <source>
        <dbReference type="Proteomes" id="UP000518266"/>
    </source>
</evidence>
<organism evidence="4 5">
    <name type="scientific">Dissostichus mawsoni</name>
    <name type="common">Antarctic cod</name>
    <dbReference type="NCBI Taxonomy" id="36200"/>
    <lineage>
        <taxon>Eukaryota</taxon>
        <taxon>Metazoa</taxon>
        <taxon>Chordata</taxon>
        <taxon>Craniata</taxon>
        <taxon>Vertebrata</taxon>
        <taxon>Euteleostomi</taxon>
        <taxon>Actinopterygii</taxon>
        <taxon>Neopterygii</taxon>
        <taxon>Teleostei</taxon>
        <taxon>Neoteleostei</taxon>
        <taxon>Acanthomorphata</taxon>
        <taxon>Eupercaria</taxon>
        <taxon>Perciformes</taxon>
        <taxon>Notothenioidei</taxon>
        <taxon>Nototheniidae</taxon>
        <taxon>Dissostichus</taxon>
    </lineage>
</organism>
<feature type="compositionally biased region" description="Basic and acidic residues" evidence="2">
    <location>
        <begin position="478"/>
        <end position="487"/>
    </location>
</feature>
<dbReference type="InterPro" id="IPR003961">
    <property type="entry name" value="FN3_dom"/>
</dbReference>
<dbReference type="GO" id="GO:0048738">
    <property type="term" value="P:cardiac muscle tissue development"/>
    <property type="evidence" value="ECO:0007669"/>
    <property type="project" value="TreeGrafter"/>
</dbReference>
<accession>A0A7J5Y329</accession>
<evidence type="ECO:0000256" key="1">
    <source>
        <dbReference type="ARBA" id="ARBA00023319"/>
    </source>
</evidence>
<dbReference type="FunFam" id="2.60.40.10:FF:000112">
    <property type="entry name" value="Titin a"/>
    <property type="match status" value="1"/>
</dbReference>
<dbReference type="SUPFAM" id="SSF49265">
    <property type="entry name" value="Fibronectin type III"/>
    <property type="match status" value="3"/>
</dbReference>
<dbReference type="Gene3D" id="2.60.40.10">
    <property type="entry name" value="Immunoglobulins"/>
    <property type="match status" value="6"/>
</dbReference>